<sequence length="40" mass="4724">MSYILGAFLRSSSQTFPNLPKKCDFWEGFRKETARKPEEK</sequence>
<dbReference type="AlphaFoldDB" id="A0AAU0F0K1"/>
<keyword evidence="2" id="KW-1185">Reference proteome</keyword>
<evidence type="ECO:0000313" key="2">
    <source>
        <dbReference type="Proteomes" id="UP001432059"/>
    </source>
</evidence>
<evidence type="ECO:0008006" key="3">
    <source>
        <dbReference type="Google" id="ProtNLM"/>
    </source>
</evidence>
<protein>
    <recommendedName>
        <fullName evidence="3">Cyclic lactone autoinducer peptide</fullName>
    </recommendedName>
</protein>
<evidence type="ECO:0000313" key="1">
    <source>
        <dbReference type="EMBL" id="WOC51458.1"/>
    </source>
</evidence>
<reference evidence="1" key="1">
    <citation type="submission" date="2023-10" db="EMBL/GenBank/DDBJ databases">
        <title>Characterization and whole genome sequencing of a novel strain of Bergeyella porcorum QD2021 isolated from pig.</title>
        <authorList>
            <person name="Liu G."/>
            <person name="Chen C."/>
            <person name="Han X."/>
        </authorList>
    </citation>
    <scope>NUCLEOTIDE SEQUENCE</scope>
    <source>
        <strain evidence="1">QD2021</strain>
    </source>
</reference>
<dbReference type="KEGG" id="bpor:BPO_0811"/>
<name>A0AAU0F0K1_9FLAO</name>
<proteinExistence type="predicted"/>
<dbReference type="EMBL" id="CP136426">
    <property type="protein sequence ID" value="WOC51458.1"/>
    <property type="molecule type" value="Genomic_DNA"/>
</dbReference>
<gene>
    <name evidence="1" type="ORF">BPO_0811</name>
</gene>
<organism evidence="1 2">
    <name type="scientific">Bergeyella porcorum</name>
    <dbReference type="NCBI Taxonomy" id="1735111"/>
    <lineage>
        <taxon>Bacteria</taxon>
        <taxon>Pseudomonadati</taxon>
        <taxon>Bacteroidota</taxon>
        <taxon>Flavobacteriia</taxon>
        <taxon>Flavobacteriales</taxon>
        <taxon>Weeksellaceae</taxon>
        <taxon>Bergeyella</taxon>
    </lineage>
</organism>
<dbReference type="Proteomes" id="UP001432059">
    <property type="component" value="Chromosome"/>
</dbReference>
<accession>A0AAU0F0K1</accession>